<keyword evidence="2" id="KW-0560">Oxidoreductase</keyword>
<name>A0A3S8UMM7_9PSED</name>
<accession>A0A3S8UMM7</accession>
<sequence length="101" mass="11291">MSIAIFATIHPSPEHYQAAAQALQLMVEHSRAEPGNLRYDLFVREGEPLAFELFELYVDEAAVEAHRNSAHYQAYRAATGAWLAAPTRVQLARPLNLAPFN</sequence>
<organism evidence="2 3">
    <name type="scientific">Pseudomonas entomophila</name>
    <dbReference type="NCBI Taxonomy" id="312306"/>
    <lineage>
        <taxon>Bacteria</taxon>
        <taxon>Pseudomonadati</taxon>
        <taxon>Pseudomonadota</taxon>
        <taxon>Gammaproteobacteria</taxon>
        <taxon>Pseudomonadales</taxon>
        <taxon>Pseudomonadaceae</taxon>
        <taxon>Pseudomonas</taxon>
    </lineage>
</organism>
<dbReference type="Pfam" id="PF03992">
    <property type="entry name" value="ABM"/>
    <property type="match status" value="1"/>
</dbReference>
<dbReference type="InterPro" id="IPR007138">
    <property type="entry name" value="ABM_dom"/>
</dbReference>
<dbReference type="EMBL" id="CP034338">
    <property type="protein sequence ID" value="AZL69522.1"/>
    <property type="molecule type" value="Genomic_DNA"/>
</dbReference>
<reference evidence="2 3" key="1">
    <citation type="submission" date="2018-12" db="EMBL/GenBank/DDBJ databases">
        <authorList>
            <person name="Li S."/>
            <person name="Yang R."/>
            <person name="Chen G."/>
            <person name="Zou L."/>
            <person name="Zhang C."/>
            <person name="Chen Y."/>
            <person name="Liu Z."/>
            <person name="Li Y."/>
            <person name="Yan Y."/>
            <person name="Huang M."/>
            <person name="Chen T."/>
        </authorList>
    </citation>
    <scope>NUCLEOTIDE SEQUENCE [LARGE SCALE GENOMIC DNA]</scope>
    <source>
        <strain evidence="2 3">1257</strain>
    </source>
</reference>
<dbReference type="Gene3D" id="3.30.70.100">
    <property type="match status" value="1"/>
</dbReference>
<dbReference type="InterPro" id="IPR011008">
    <property type="entry name" value="Dimeric_a/b-barrel"/>
</dbReference>
<dbReference type="PANTHER" id="PTHR33336:SF3">
    <property type="entry name" value="ABM DOMAIN-CONTAINING PROTEIN"/>
    <property type="match status" value="1"/>
</dbReference>
<keyword evidence="2" id="KW-0503">Monooxygenase</keyword>
<proteinExistence type="predicted"/>
<dbReference type="PANTHER" id="PTHR33336">
    <property type="entry name" value="QUINOL MONOOXYGENASE YGIN-RELATED"/>
    <property type="match status" value="1"/>
</dbReference>
<evidence type="ECO:0000313" key="2">
    <source>
        <dbReference type="EMBL" id="AZL69522.1"/>
    </source>
</evidence>
<dbReference type="KEGG" id="pory:EJA05_18170"/>
<gene>
    <name evidence="2" type="ORF">EJA05_18170</name>
</gene>
<dbReference type="GO" id="GO:0004497">
    <property type="term" value="F:monooxygenase activity"/>
    <property type="evidence" value="ECO:0007669"/>
    <property type="project" value="UniProtKB-KW"/>
</dbReference>
<dbReference type="InterPro" id="IPR050744">
    <property type="entry name" value="AI-2_Isomerase_LsrG"/>
</dbReference>
<feature type="domain" description="ABM" evidence="1">
    <location>
        <begin position="3"/>
        <end position="91"/>
    </location>
</feature>
<dbReference type="OrthoDB" id="9812192at2"/>
<protein>
    <submittedName>
        <fullName evidence="2">Antibiotic biosynthesis monooxygenase</fullName>
    </submittedName>
</protein>
<dbReference type="Proteomes" id="UP000268230">
    <property type="component" value="Chromosome"/>
</dbReference>
<dbReference type="SUPFAM" id="SSF54909">
    <property type="entry name" value="Dimeric alpha+beta barrel"/>
    <property type="match status" value="1"/>
</dbReference>
<evidence type="ECO:0000313" key="3">
    <source>
        <dbReference type="Proteomes" id="UP000268230"/>
    </source>
</evidence>
<evidence type="ECO:0000259" key="1">
    <source>
        <dbReference type="PROSITE" id="PS51725"/>
    </source>
</evidence>
<dbReference type="PROSITE" id="PS51725">
    <property type="entry name" value="ABM"/>
    <property type="match status" value="1"/>
</dbReference>
<dbReference type="AlphaFoldDB" id="A0A3S8UMM7"/>